<dbReference type="PANTHER" id="PTHR43080:SF2">
    <property type="entry name" value="CBS DOMAIN-CONTAINING PROTEIN"/>
    <property type="match status" value="1"/>
</dbReference>
<keyword evidence="1 2" id="KW-0129">CBS domain</keyword>
<reference evidence="4 5" key="1">
    <citation type="submission" date="2016-10" db="EMBL/GenBank/DDBJ databases">
        <authorList>
            <person name="de Groot N.N."/>
        </authorList>
    </citation>
    <scope>NUCLEOTIDE SEQUENCE [LARGE SCALE GENOMIC DNA]</scope>
    <source>
        <strain evidence="4 5">DSM 17862</strain>
    </source>
</reference>
<dbReference type="AlphaFoldDB" id="A0A1I0C0K3"/>
<feature type="domain" description="CBS" evidence="3">
    <location>
        <begin position="19"/>
        <end position="76"/>
    </location>
</feature>
<evidence type="ECO:0000256" key="1">
    <source>
        <dbReference type="ARBA" id="ARBA00023122"/>
    </source>
</evidence>
<dbReference type="SMART" id="SM00116">
    <property type="entry name" value="CBS"/>
    <property type="match status" value="2"/>
</dbReference>
<dbReference type="PROSITE" id="PS51371">
    <property type="entry name" value="CBS"/>
    <property type="match status" value="2"/>
</dbReference>
<name>A0A1I0C0K3_9RHOB</name>
<feature type="domain" description="CBS" evidence="3">
    <location>
        <begin position="85"/>
        <end position="142"/>
    </location>
</feature>
<dbReference type="STRING" id="364199.SAMN04489858_103130"/>
<dbReference type="Proteomes" id="UP000199180">
    <property type="component" value="Unassembled WGS sequence"/>
</dbReference>
<dbReference type="InterPro" id="IPR051257">
    <property type="entry name" value="Diverse_CBS-Domain"/>
</dbReference>
<dbReference type="Pfam" id="PF00571">
    <property type="entry name" value="CBS"/>
    <property type="match status" value="2"/>
</dbReference>
<dbReference type="InterPro" id="IPR044725">
    <property type="entry name" value="CBSX3_CBS_dom"/>
</dbReference>
<organism evidence="4 5">
    <name type="scientific">Paracoccus homiensis</name>
    <dbReference type="NCBI Taxonomy" id="364199"/>
    <lineage>
        <taxon>Bacteria</taxon>
        <taxon>Pseudomonadati</taxon>
        <taxon>Pseudomonadota</taxon>
        <taxon>Alphaproteobacteria</taxon>
        <taxon>Rhodobacterales</taxon>
        <taxon>Paracoccaceae</taxon>
        <taxon>Paracoccus</taxon>
    </lineage>
</organism>
<gene>
    <name evidence="4" type="ORF">SAMN04489858_103130</name>
</gene>
<dbReference type="CDD" id="cd04623">
    <property type="entry name" value="CBS_pair_bac_euk"/>
    <property type="match status" value="1"/>
</dbReference>
<dbReference type="EMBL" id="FOHO01000003">
    <property type="protein sequence ID" value="SET13006.1"/>
    <property type="molecule type" value="Genomic_DNA"/>
</dbReference>
<dbReference type="Gene3D" id="3.10.580.10">
    <property type="entry name" value="CBS-domain"/>
    <property type="match status" value="1"/>
</dbReference>
<dbReference type="RefSeq" id="WP_090733074.1">
    <property type="nucleotide sequence ID" value="NZ_FOHO01000003.1"/>
</dbReference>
<keyword evidence="5" id="KW-1185">Reference proteome</keyword>
<dbReference type="OrthoDB" id="9807125at2"/>
<dbReference type="InterPro" id="IPR046342">
    <property type="entry name" value="CBS_dom_sf"/>
</dbReference>
<dbReference type="InterPro" id="IPR000644">
    <property type="entry name" value="CBS_dom"/>
</dbReference>
<dbReference type="PANTHER" id="PTHR43080">
    <property type="entry name" value="CBS DOMAIN-CONTAINING PROTEIN CBSX3, MITOCHONDRIAL"/>
    <property type="match status" value="1"/>
</dbReference>
<evidence type="ECO:0000256" key="2">
    <source>
        <dbReference type="PROSITE-ProRule" id="PRU00703"/>
    </source>
</evidence>
<evidence type="ECO:0000259" key="3">
    <source>
        <dbReference type="PROSITE" id="PS51371"/>
    </source>
</evidence>
<evidence type="ECO:0000313" key="5">
    <source>
        <dbReference type="Proteomes" id="UP000199180"/>
    </source>
</evidence>
<sequence>MLVNQLLSMKGHSGKPGVESQTIITINPDATLAEAVALLAEKRIGAIVVSTDGKKPDGILSERDVVRQLGEKGADVLSTPISQVMTTNVQTCHTSEDALTILERMTQGRFRHLPVVDDNGDMLGVISIGDAVSGRLSELSAEKDALTGMIMGN</sequence>
<accession>A0A1I0C0K3</accession>
<dbReference type="SUPFAM" id="SSF54631">
    <property type="entry name" value="CBS-domain pair"/>
    <property type="match status" value="1"/>
</dbReference>
<protein>
    <submittedName>
        <fullName evidence="4">CBS domain-containing protein</fullName>
    </submittedName>
</protein>
<proteinExistence type="predicted"/>
<evidence type="ECO:0000313" key="4">
    <source>
        <dbReference type="EMBL" id="SET13006.1"/>
    </source>
</evidence>